<evidence type="ECO:0000256" key="5">
    <source>
        <dbReference type="SAM" id="SignalP"/>
    </source>
</evidence>
<dbReference type="Pfam" id="PF03588">
    <property type="entry name" value="Leu_Phe_trans"/>
    <property type="match status" value="1"/>
</dbReference>
<feature type="chain" id="PRO_5002640225" description="Leucyl/phenylalanyl-tRNA--protein transferase" evidence="5">
    <location>
        <begin position="21"/>
        <end position="292"/>
    </location>
</feature>
<evidence type="ECO:0000313" key="6">
    <source>
        <dbReference type="EMBL" id="ABM59338.1"/>
    </source>
</evidence>
<name>A1WNY1_VEREI</name>
<keyword evidence="7" id="KW-1185">Reference proteome</keyword>
<feature type="signal peptide" evidence="5">
    <location>
        <begin position="1"/>
        <end position="20"/>
    </location>
</feature>
<dbReference type="HAMAP" id="MF_00688">
    <property type="entry name" value="Leu_Phe_trans"/>
    <property type="match status" value="1"/>
</dbReference>
<comment type="similarity">
    <text evidence="4">Belongs to the L/F-transferase family.</text>
</comment>
<dbReference type="EMBL" id="CP000542">
    <property type="protein sequence ID" value="ABM59338.1"/>
    <property type="molecule type" value="Genomic_DNA"/>
</dbReference>
<dbReference type="AlphaFoldDB" id="A1WNY1"/>
<dbReference type="Gene3D" id="3.30.70.3550">
    <property type="entry name" value="Leucyl/phenylalanyl-tRNA-protein transferase, N-terminal domain"/>
    <property type="match status" value="1"/>
</dbReference>
<comment type="catalytic activity">
    <reaction evidence="4">
        <text>L-phenylalanyl-tRNA(Phe) + an N-terminal L-alpha-aminoacyl-[protein] = an N-terminal L-phenylalanyl-L-alpha-aminoacyl-[protein] + tRNA(Phe)</text>
        <dbReference type="Rhea" id="RHEA:43632"/>
        <dbReference type="Rhea" id="RHEA-COMP:9668"/>
        <dbReference type="Rhea" id="RHEA-COMP:9699"/>
        <dbReference type="Rhea" id="RHEA-COMP:10636"/>
        <dbReference type="Rhea" id="RHEA-COMP:10637"/>
        <dbReference type="ChEBI" id="CHEBI:78442"/>
        <dbReference type="ChEBI" id="CHEBI:78531"/>
        <dbReference type="ChEBI" id="CHEBI:78597"/>
        <dbReference type="ChEBI" id="CHEBI:83561"/>
        <dbReference type="EC" id="2.3.2.6"/>
    </reaction>
</comment>
<evidence type="ECO:0000256" key="2">
    <source>
        <dbReference type="ARBA" id="ARBA00022679"/>
    </source>
</evidence>
<dbReference type="STRING" id="391735.Veis_3622"/>
<dbReference type="InterPro" id="IPR042221">
    <property type="entry name" value="Leu/Phe-tRNA_Trfase_N"/>
</dbReference>
<evidence type="ECO:0000313" key="7">
    <source>
        <dbReference type="Proteomes" id="UP000000374"/>
    </source>
</evidence>
<dbReference type="PANTHER" id="PTHR30098">
    <property type="entry name" value="LEUCYL/PHENYLALANYL-TRNA--PROTEIN TRANSFERASE"/>
    <property type="match status" value="1"/>
</dbReference>
<comment type="subcellular location">
    <subcellularLocation>
        <location evidence="4">Cytoplasm</location>
    </subcellularLocation>
</comment>
<dbReference type="InterPro" id="IPR016181">
    <property type="entry name" value="Acyl_CoA_acyltransferase"/>
</dbReference>
<keyword evidence="2 4" id="KW-0808">Transferase</keyword>
<dbReference type="EC" id="2.3.2.6" evidence="4"/>
<dbReference type="GO" id="GO:0030163">
    <property type="term" value="P:protein catabolic process"/>
    <property type="evidence" value="ECO:0007669"/>
    <property type="project" value="UniProtKB-UniRule"/>
</dbReference>
<dbReference type="eggNOG" id="COG2360">
    <property type="taxonomic scope" value="Bacteria"/>
</dbReference>
<dbReference type="Proteomes" id="UP000000374">
    <property type="component" value="Chromosome"/>
</dbReference>
<dbReference type="HOGENOM" id="CLU_075045_0_0_4"/>
<reference evidence="7" key="1">
    <citation type="submission" date="2006-12" db="EMBL/GenBank/DDBJ databases">
        <title>Complete sequence of chromosome 1 of Verminephrobacter eiseniae EF01-2.</title>
        <authorList>
            <person name="Copeland A."/>
            <person name="Lucas S."/>
            <person name="Lapidus A."/>
            <person name="Barry K."/>
            <person name="Detter J.C."/>
            <person name="Glavina del Rio T."/>
            <person name="Dalin E."/>
            <person name="Tice H."/>
            <person name="Pitluck S."/>
            <person name="Chertkov O."/>
            <person name="Brettin T."/>
            <person name="Bruce D."/>
            <person name="Han C."/>
            <person name="Tapia R."/>
            <person name="Gilna P."/>
            <person name="Schmutz J."/>
            <person name="Larimer F."/>
            <person name="Land M."/>
            <person name="Hauser L."/>
            <person name="Kyrpides N."/>
            <person name="Kim E."/>
            <person name="Stahl D."/>
            <person name="Richardson P."/>
        </authorList>
    </citation>
    <scope>NUCLEOTIDE SEQUENCE [LARGE SCALE GENOMIC DNA]</scope>
    <source>
        <strain evidence="7">EF01-2</strain>
    </source>
</reference>
<dbReference type="SUPFAM" id="SSF55729">
    <property type="entry name" value="Acyl-CoA N-acyltransferases (Nat)"/>
    <property type="match status" value="1"/>
</dbReference>
<dbReference type="InterPro" id="IPR042203">
    <property type="entry name" value="Leu/Phe-tRNA_Trfase_C"/>
</dbReference>
<evidence type="ECO:0000256" key="1">
    <source>
        <dbReference type="ARBA" id="ARBA00022490"/>
    </source>
</evidence>
<organism evidence="6 7">
    <name type="scientific">Verminephrobacter eiseniae (strain EF01-2)</name>
    <dbReference type="NCBI Taxonomy" id="391735"/>
    <lineage>
        <taxon>Bacteria</taxon>
        <taxon>Pseudomonadati</taxon>
        <taxon>Pseudomonadota</taxon>
        <taxon>Betaproteobacteria</taxon>
        <taxon>Burkholderiales</taxon>
        <taxon>Comamonadaceae</taxon>
        <taxon>Verminephrobacter</taxon>
    </lineage>
</organism>
<proteinExistence type="inferred from homology"/>
<dbReference type="GO" id="GO:0005737">
    <property type="term" value="C:cytoplasm"/>
    <property type="evidence" value="ECO:0007669"/>
    <property type="project" value="UniProtKB-SubCell"/>
</dbReference>
<protein>
    <recommendedName>
        <fullName evidence="4">Leucyl/phenylalanyl-tRNA--protein transferase</fullName>
        <ecNumber evidence="4">2.3.2.6</ecNumber>
    </recommendedName>
    <alternativeName>
        <fullName evidence="4">L/F-transferase</fullName>
    </alternativeName>
    <alternativeName>
        <fullName evidence="4">Leucyltransferase</fullName>
    </alternativeName>
    <alternativeName>
        <fullName evidence="4">Phenyalanyltransferase</fullName>
    </alternativeName>
</protein>
<gene>
    <name evidence="4" type="primary">aat</name>
    <name evidence="6" type="ordered locus">Veis_3622</name>
</gene>
<keyword evidence="1 4" id="KW-0963">Cytoplasm</keyword>
<dbReference type="GO" id="GO:0008914">
    <property type="term" value="F:leucyl-tRNA--protein transferase activity"/>
    <property type="evidence" value="ECO:0007669"/>
    <property type="project" value="UniProtKB-UniRule"/>
</dbReference>
<comment type="function">
    <text evidence="4">Functions in the N-end rule pathway of protein degradation where it conjugates Leu, Phe and, less efficiently, Met from aminoacyl-tRNAs to the N-termini of proteins containing an N-terminal arginine or lysine.</text>
</comment>
<dbReference type="InterPro" id="IPR004616">
    <property type="entry name" value="Leu/Phe-tRNA_Trfase"/>
</dbReference>
<keyword evidence="3 4" id="KW-0012">Acyltransferase</keyword>
<dbReference type="NCBIfam" id="TIGR00667">
    <property type="entry name" value="aat"/>
    <property type="match status" value="1"/>
</dbReference>
<evidence type="ECO:0000256" key="4">
    <source>
        <dbReference type="HAMAP-Rule" id="MF_00688"/>
    </source>
</evidence>
<accession>A1WNY1</accession>
<comment type="catalytic activity">
    <reaction evidence="4">
        <text>N-terminal L-lysyl-[protein] + L-leucyl-tRNA(Leu) = N-terminal L-leucyl-L-lysyl-[protein] + tRNA(Leu) + H(+)</text>
        <dbReference type="Rhea" id="RHEA:12340"/>
        <dbReference type="Rhea" id="RHEA-COMP:9613"/>
        <dbReference type="Rhea" id="RHEA-COMP:9622"/>
        <dbReference type="Rhea" id="RHEA-COMP:12670"/>
        <dbReference type="Rhea" id="RHEA-COMP:12671"/>
        <dbReference type="ChEBI" id="CHEBI:15378"/>
        <dbReference type="ChEBI" id="CHEBI:65249"/>
        <dbReference type="ChEBI" id="CHEBI:78442"/>
        <dbReference type="ChEBI" id="CHEBI:78494"/>
        <dbReference type="ChEBI" id="CHEBI:133043"/>
        <dbReference type="EC" id="2.3.2.6"/>
    </reaction>
</comment>
<dbReference type="PANTHER" id="PTHR30098:SF2">
    <property type="entry name" value="LEUCYL_PHENYLALANYL-TRNA--PROTEIN TRANSFERASE"/>
    <property type="match status" value="1"/>
</dbReference>
<dbReference type="KEGG" id="vei:Veis_3622"/>
<keyword evidence="5" id="KW-0732">Signal</keyword>
<evidence type="ECO:0000256" key="3">
    <source>
        <dbReference type="ARBA" id="ARBA00023315"/>
    </source>
</evidence>
<sequence length="292" mass="31584">MFRAGLFHCAAAAIAAAAHAGQSAHRRLWPLCSMTPPQLPWLEPDDPLPLPAAAWGPNDPAPGLLAAGGALSIAYLCAAYGQGCFPWYGPGQPILWWTPDPRMVLPVSALRLHRSLRKTLQAFRRDAACAIRVDCAFEEVITRCASQQRKGQAGTWIVPEMVAAYIDLHAAGHAHSVETWVDGELVGGLYCVALGRAVFGESMFADATDASKIALSALVGLCLHHGIGMIDCQQNTPHLASLGAREIPRAQFLRHVEKARQQHPMAWTFEPVYWDGLLGPRSLGSLADPLRH</sequence>
<comment type="catalytic activity">
    <reaction evidence="4">
        <text>N-terminal L-arginyl-[protein] + L-leucyl-tRNA(Leu) = N-terminal L-leucyl-L-arginyl-[protein] + tRNA(Leu) + H(+)</text>
        <dbReference type="Rhea" id="RHEA:50416"/>
        <dbReference type="Rhea" id="RHEA-COMP:9613"/>
        <dbReference type="Rhea" id="RHEA-COMP:9622"/>
        <dbReference type="Rhea" id="RHEA-COMP:12672"/>
        <dbReference type="Rhea" id="RHEA-COMP:12673"/>
        <dbReference type="ChEBI" id="CHEBI:15378"/>
        <dbReference type="ChEBI" id="CHEBI:64719"/>
        <dbReference type="ChEBI" id="CHEBI:78442"/>
        <dbReference type="ChEBI" id="CHEBI:78494"/>
        <dbReference type="ChEBI" id="CHEBI:133044"/>
        <dbReference type="EC" id="2.3.2.6"/>
    </reaction>
</comment>
<dbReference type="Gene3D" id="3.40.630.70">
    <property type="entry name" value="Leucyl/phenylalanyl-tRNA-protein transferase, C-terminal domain"/>
    <property type="match status" value="1"/>
</dbReference>